<accession>A0A9Q9EJU2</accession>
<reference evidence="2" key="1">
    <citation type="submission" date="2022-06" db="EMBL/GenBank/DDBJ databases">
        <title>Complete genome sequences of two strains of the flax pathogen Septoria linicola.</title>
        <authorList>
            <person name="Lapalu N."/>
            <person name="Simon A."/>
            <person name="Demenou B."/>
            <person name="Paumier D."/>
            <person name="Guillot M.-P."/>
            <person name="Gout L."/>
            <person name="Valade R."/>
        </authorList>
    </citation>
    <scope>NUCLEOTIDE SEQUENCE</scope>
    <source>
        <strain evidence="2">SE15195</strain>
    </source>
</reference>
<evidence type="ECO:0000313" key="3">
    <source>
        <dbReference type="Proteomes" id="UP001056384"/>
    </source>
</evidence>
<organism evidence="2 3">
    <name type="scientific">Septoria linicola</name>
    <dbReference type="NCBI Taxonomy" id="215465"/>
    <lineage>
        <taxon>Eukaryota</taxon>
        <taxon>Fungi</taxon>
        <taxon>Dikarya</taxon>
        <taxon>Ascomycota</taxon>
        <taxon>Pezizomycotina</taxon>
        <taxon>Dothideomycetes</taxon>
        <taxon>Dothideomycetidae</taxon>
        <taxon>Mycosphaerellales</taxon>
        <taxon>Mycosphaerellaceae</taxon>
        <taxon>Septoria</taxon>
    </lineage>
</organism>
<feature type="compositionally biased region" description="Polar residues" evidence="1">
    <location>
        <begin position="30"/>
        <end position="40"/>
    </location>
</feature>
<dbReference type="OrthoDB" id="3640905at2759"/>
<feature type="compositionally biased region" description="Low complexity" evidence="1">
    <location>
        <begin position="265"/>
        <end position="276"/>
    </location>
</feature>
<evidence type="ECO:0000256" key="1">
    <source>
        <dbReference type="SAM" id="MobiDB-lite"/>
    </source>
</evidence>
<dbReference type="AlphaFoldDB" id="A0A9Q9EJU2"/>
<dbReference type="Proteomes" id="UP001056384">
    <property type="component" value="Chromosome 4"/>
</dbReference>
<protein>
    <submittedName>
        <fullName evidence="2">Uncharacterized protein</fullName>
    </submittedName>
</protein>
<name>A0A9Q9EJU2_9PEZI</name>
<feature type="region of interest" description="Disordered" evidence="1">
    <location>
        <begin position="1"/>
        <end position="72"/>
    </location>
</feature>
<evidence type="ECO:0000313" key="2">
    <source>
        <dbReference type="EMBL" id="USW52547.1"/>
    </source>
</evidence>
<feature type="region of interest" description="Disordered" evidence="1">
    <location>
        <begin position="259"/>
        <end position="294"/>
    </location>
</feature>
<proteinExistence type="predicted"/>
<gene>
    <name evidence="2" type="ORF">Slin15195_G058660</name>
</gene>
<dbReference type="EMBL" id="CP099421">
    <property type="protein sequence ID" value="USW52547.1"/>
    <property type="molecule type" value="Genomic_DNA"/>
</dbReference>
<sequence length="336" mass="37152">MANKKSASTNKHKPTSLGRSVIFGEERNGSTRITRPGTSPTSPPHKQYPITSPVRNTWLRPGSTAAPKKPSTEASELCQEHHGFPNVDLPTFDDSFVAADMASSDDHFEKLDLLNSLNSALVVTIMRRWNGDIEFRDGASWHKLPDNAEKRVQTDGSAVLSSPTAGFKTLPALLQNGNLVPNGDGFIFRDTKGWVRAIREGTCAGELIEKWVYLGEECKTPIEKLLKLGGDASGDDSKPIKCTNTEPKKPLMNCLRPSRPSRIGKTSTAAPKIAKSTSKKAKKNRKAREKKARVKRNIGKREKVPYIPEHALEEKTLTRSRAKSHHVHAKEFYALL</sequence>
<feature type="compositionally biased region" description="Basic residues" evidence="1">
    <location>
        <begin position="277"/>
        <end position="294"/>
    </location>
</feature>
<keyword evidence="3" id="KW-1185">Reference proteome</keyword>